<reference evidence="3" key="2">
    <citation type="submission" date="2023-06" db="EMBL/GenBank/DDBJ databases">
        <title>Black Yeasts Isolated from many extreme environments.</title>
        <authorList>
            <person name="Coleine C."/>
            <person name="Stajich J.E."/>
            <person name="Selbmann L."/>
        </authorList>
    </citation>
    <scope>NUCLEOTIDE SEQUENCE</scope>
    <source>
        <strain evidence="3">CCFEE 5200</strain>
    </source>
</reference>
<sequence length="154" mass="16907">MFTGQPPFGFEGTDDCPGDTYKNFLPPRTPLPEMLYHERGHIPYADCTSSNAVPQHAWPSPTDLKPVDTVPALFSSPHVVSRQRTSGDGTDIPNTSRLNLGGVSDATYADVDAMGRVKADLEYYPLRLQTELELRKIESQTSLTGECTPPVPED</sequence>
<feature type="region of interest" description="Disordered" evidence="1">
    <location>
        <begin position="77"/>
        <end position="98"/>
    </location>
</feature>
<name>A0AAN6JV68_9PEZI</name>
<evidence type="ECO:0000256" key="1">
    <source>
        <dbReference type="SAM" id="MobiDB-lite"/>
    </source>
</evidence>
<keyword evidence="4" id="KW-1185">Reference proteome</keyword>
<proteinExistence type="predicted"/>
<evidence type="ECO:0000313" key="3">
    <source>
        <dbReference type="EMBL" id="KAK0949663.1"/>
    </source>
</evidence>
<evidence type="ECO:0000313" key="2">
    <source>
        <dbReference type="EMBL" id="KAK0302787.1"/>
    </source>
</evidence>
<reference evidence="2" key="1">
    <citation type="submission" date="2021-12" db="EMBL/GenBank/DDBJ databases">
        <title>Black yeast isolated from Biological Soil Crust.</title>
        <authorList>
            <person name="Kurbessoian T."/>
        </authorList>
    </citation>
    <scope>NUCLEOTIDE SEQUENCE</scope>
    <source>
        <strain evidence="2">CCFEE 5208</strain>
    </source>
</reference>
<dbReference type="EMBL" id="JAUJLE010001051">
    <property type="protein sequence ID" value="KAK0949663.1"/>
    <property type="molecule type" value="Genomic_DNA"/>
</dbReference>
<feature type="region of interest" description="Disordered" evidence="1">
    <location>
        <begin position="1"/>
        <end position="21"/>
    </location>
</feature>
<gene>
    <name evidence="2" type="ORF">LTR82_017766</name>
    <name evidence="3" type="ORF">LTR91_026270</name>
</gene>
<dbReference type="Proteomes" id="UP001175353">
    <property type="component" value="Unassembled WGS sequence"/>
</dbReference>
<dbReference type="EMBL" id="JASUXU010000171">
    <property type="protein sequence ID" value="KAK0302787.1"/>
    <property type="molecule type" value="Genomic_DNA"/>
</dbReference>
<organism evidence="3 4">
    <name type="scientific">Friedmanniomyces endolithicus</name>
    <dbReference type="NCBI Taxonomy" id="329885"/>
    <lineage>
        <taxon>Eukaryota</taxon>
        <taxon>Fungi</taxon>
        <taxon>Dikarya</taxon>
        <taxon>Ascomycota</taxon>
        <taxon>Pezizomycotina</taxon>
        <taxon>Dothideomycetes</taxon>
        <taxon>Dothideomycetidae</taxon>
        <taxon>Mycosphaerellales</taxon>
        <taxon>Teratosphaeriaceae</taxon>
        <taxon>Friedmanniomyces</taxon>
    </lineage>
</organism>
<evidence type="ECO:0000313" key="4">
    <source>
        <dbReference type="Proteomes" id="UP001175353"/>
    </source>
</evidence>
<feature type="compositionally biased region" description="Polar residues" evidence="1">
    <location>
        <begin position="82"/>
        <end position="98"/>
    </location>
</feature>
<accession>A0AAN6JV68</accession>
<dbReference type="AlphaFoldDB" id="A0AAN6JV68"/>
<comment type="caution">
    <text evidence="3">The sequence shown here is derived from an EMBL/GenBank/DDBJ whole genome shotgun (WGS) entry which is preliminary data.</text>
</comment>
<protein>
    <submittedName>
        <fullName evidence="3">Uncharacterized protein</fullName>
    </submittedName>
</protein>
<dbReference type="Proteomes" id="UP001168146">
    <property type="component" value="Unassembled WGS sequence"/>
</dbReference>